<feature type="transmembrane region" description="Helical" evidence="3">
    <location>
        <begin position="121"/>
        <end position="143"/>
    </location>
</feature>
<dbReference type="Pfam" id="PF01478">
    <property type="entry name" value="Peptidase_A24"/>
    <property type="match status" value="1"/>
</dbReference>
<sequence length="200" mass="22072">GASHYGREQGERDRGYGHSPHSPTIDYPPLMLLDIILFLLLIVASFTDIRFHKIYNWSTFPAIILGLGFNMSLFGWLGLKESLIGLGVGFAILFIFYLGGMIGGGDVKLLAAVGALKGPSFVLWGGLYGAVLGGVIALLSLIWRRRLLSGLKRIFHLLLGFFIPHLKPLPLERKGSPLLPYGLFIALGVFSRWLELKFYG</sequence>
<feature type="region of interest" description="Disordered" evidence="2">
    <location>
        <begin position="1"/>
        <end position="21"/>
    </location>
</feature>
<dbReference type="PANTHER" id="PTHR30487">
    <property type="entry name" value="TYPE 4 PREPILIN-LIKE PROTEINS LEADER PEPTIDE-PROCESSING ENZYME"/>
    <property type="match status" value="1"/>
</dbReference>
<dbReference type="PANTHER" id="PTHR30487:SF0">
    <property type="entry name" value="PREPILIN LEADER PEPTIDASE_N-METHYLTRANSFERASE-RELATED"/>
    <property type="match status" value="1"/>
</dbReference>
<dbReference type="GO" id="GO:0006465">
    <property type="term" value="P:signal peptide processing"/>
    <property type="evidence" value="ECO:0007669"/>
    <property type="project" value="TreeGrafter"/>
</dbReference>
<comment type="caution">
    <text evidence="5">The sequence shown here is derived from an EMBL/GenBank/DDBJ whole genome shotgun (WGS) entry which is preliminary data.</text>
</comment>
<proteinExistence type="inferred from homology"/>
<protein>
    <recommendedName>
        <fullName evidence="4">Prepilin type IV endopeptidase peptidase domain-containing protein</fullName>
    </recommendedName>
</protein>
<feature type="transmembrane region" description="Helical" evidence="3">
    <location>
        <begin position="54"/>
        <end position="77"/>
    </location>
</feature>
<evidence type="ECO:0000256" key="3">
    <source>
        <dbReference type="SAM" id="Phobius"/>
    </source>
</evidence>
<dbReference type="InterPro" id="IPR000045">
    <property type="entry name" value="Prepilin_IV_endopep_pep"/>
</dbReference>
<reference evidence="5" key="1">
    <citation type="journal article" date="2014" name="Front. Microbiol.">
        <title>High frequency of phylogenetically diverse reductive dehalogenase-homologous genes in deep subseafloor sedimentary metagenomes.</title>
        <authorList>
            <person name="Kawai M."/>
            <person name="Futagami T."/>
            <person name="Toyoda A."/>
            <person name="Takaki Y."/>
            <person name="Nishi S."/>
            <person name="Hori S."/>
            <person name="Arai W."/>
            <person name="Tsubouchi T."/>
            <person name="Morono Y."/>
            <person name="Uchiyama I."/>
            <person name="Ito T."/>
            <person name="Fujiyama A."/>
            <person name="Inagaki F."/>
            <person name="Takami H."/>
        </authorList>
    </citation>
    <scope>NUCLEOTIDE SEQUENCE</scope>
    <source>
        <strain evidence="5">Expedition CK06-06</strain>
    </source>
</reference>
<accession>X1DDU0</accession>
<feature type="transmembrane region" description="Helical" evidence="3">
    <location>
        <begin position="27"/>
        <end position="47"/>
    </location>
</feature>
<feature type="non-terminal residue" evidence="5">
    <location>
        <position position="1"/>
    </location>
</feature>
<keyword evidence="3" id="KW-1133">Transmembrane helix</keyword>
<evidence type="ECO:0000256" key="1">
    <source>
        <dbReference type="ARBA" id="ARBA00005801"/>
    </source>
</evidence>
<feature type="transmembrane region" description="Helical" evidence="3">
    <location>
        <begin position="83"/>
        <end position="100"/>
    </location>
</feature>
<evidence type="ECO:0000313" key="5">
    <source>
        <dbReference type="EMBL" id="GAH03234.1"/>
    </source>
</evidence>
<feature type="domain" description="Prepilin type IV endopeptidase peptidase" evidence="4">
    <location>
        <begin position="35"/>
        <end position="138"/>
    </location>
</feature>
<keyword evidence="3" id="KW-0472">Membrane</keyword>
<evidence type="ECO:0000259" key="4">
    <source>
        <dbReference type="Pfam" id="PF01478"/>
    </source>
</evidence>
<feature type="compositionally biased region" description="Basic and acidic residues" evidence="2">
    <location>
        <begin position="1"/>
        <end position="16"/>
    </location>
</feature>
<dbReference type="EMBL" id="BART01021696">
    <property type="protein sequence ID" value="GAH03234.1"/>
    <property type="molecule type" value="Genomic_DNA"/>
</dbReference>
<dbReference type="Gene3D" id="1.20.120.1220">
    <property type="match status" value="1"/>
</dbReference>
<name>X1DDU0_9ZZZZ</name>
<keyword evidence="3" id="KW-0812">Transmembrane</keyword>
<dbReference type="GO" id="GO:0005886">
    <property type="term" value="C:plasma membrane"/>
    <property type="evidence" value="ECO:0007669"/>
    <property type="project" value="TreeGrafter"/>
</dbReference>
<dbReference type="InterPro" id="IPR050882">
    <property type="entry name" value="Prepilin_peptidase/N-MTase"/>
</dbReference>
<dbReference type="AlphaFoldDB" id="X1DDU0"/>
<dbReference type="GO" id="GO:0004190">
    <property type="term" value="F:aspartic-type endopeptidase activity"/>
    <property type="evidence" value="ECO:0007669"/>
    <property type="project" value="InterPro"/>
</dbReference>
<gene>
    <name evidence="5" type="ORF">S01H4_39933</name>
</gene>
<organism evidence="5">
    <name type="scientific">marine sediment metagenome</name>
    <dbReference type="NCBI Taxonomy" id="412755"/>
    <lineage>
        <taxon>unclassified sequences</taxon>
        <taxon>metagenomes</taxon>
        <taxon>ecological metagenomes</taxon>
    </lineage>
</organism>
<comment type="similarity">
    <text evidence="1">Belongs to the peptidase A24 family.</text>
</comment>
<evidence type="ECO:0000256" key="2">
    <source>
        <dbReference type="SAM" id="MobiDB-lite"/>
    </source>
</evidence>